<protein>
    <submittedName>
        <fullName evidence="2">Uncharacterized protein</fullName>
    </submittedName>
</protein>
<dbReference type="EMBL" id="JAGTTL010000036">
    <property type="protein sequence ID" value="KAK6293884.1"/>
    <property type="molecule type" value="Genomic_DNA"/>
</dbReference>
<feature type="region of interest" description="Disordered" evidence="1">
    <location>
        <begin position="1"/>
        <end position="24"/>
    </location>
</feature>
<evidence type="ECO:0000256" key="1">
    <source>
        <dbReference type="SAM" id="MobiDB-lite"/>
    </source>
</evidence>
<proteinExistence type="predicted"/>
<reference evidence="2 3" key="1">
    <citation type="submission" date="2021-04" db="EMBL/GenBank/DDBJ databases">
        <authorList>
            <person name="De Guttry C."/>
            <person name="Zahm M."/>
            <person name="Klopp C."/>
            <person name="Cabau C."/>
            <person name="Louis A."/>
            <person name="Berthelot C."/>
            <person name="Parey E."/>
            <person name="Roest Crollius H."/>
            <person name="Montfort J."/>
            <person name="Robinson-Rechavi M."/>
            <person name="Bucao C."/>
            <person name="Bouchez O."/>
            <person name="Gislard M."/>
            <person name="Lluch J."/>
            <person name="Milhes M."/>
            <person name="Lampietro C."/>
            <person name="Lopez Roques C."/>
            <person name="Donnadieu C."/>
            <person name="Braasch I."/>
            <person name="Desvignes T."/>
            <person name="Postlethwait J."/>
            <person name="Bobe J."/>
            <person name="Wedekind C."/>
            <person name="Guiguen Y."/>
        </authorList>
    </citation>
    <scope>NUCLEOTIDE SEQUENCE [LARGE SCALE GENOMIC DNA]</scope>
    <source>
        <strain evidence="2">Cs_M1</strain>
        <tissue evidence="2">Blood</tissue>
    </source>
</reference>
<comment type="caution">
    <text evidence="2">The sequence shown here is derived from an EMBL/GenBank/DDBJ whole genome shotgun (WGS) entry which is preliminary data.</text>
</comment>
<dbReference type="Proteomes" id="UP001356427">
    <property type="component" value="Unassembled WGS sequence"/>
</dbReference>
<organism evidence="2 3">
    <name type="scientific">Coregonus suidteri</name>
    <dbReference type="NCBI Taxonomy" id="861788"/>
    <lineage>
        <taxon>Eukaryota</taxon>
        <taxon>Metazoa</taxon>
        <taxon>Chordata</taxon>
        <taxon>Craniata</taxon>
        <taxon>Vertebrata</taxon>
        <taxon>Euteleostomi</taxon>
        <taxon>Actinopterygii</taxon>
        <taxon>Neopterygii</taxon>
        <taxon>Teleostei</taxon>
        <taxon>Protacanthopterygii</taxon>
        <taxon>Salmoniformes</taxon>
        <taxon>Salmonidae</taxon>
        <taxon>Coregoninae</taxon>
        <taxon>Coregonus</taxon>
    </lineage>
</organism>
<evidence type="ECO:0000313" key="3">
    <source>
        <dbReference type="Proteomes" id="UP001356427"/>
    </source>
</evidence>
<gene>
    <name evidence="2" type="ORF">J4Q44_G00362100</name>
</gene>
<keyword evidence="3" id="KW-1185">Reference proteome</keyword>
<dbReference type="AlphaFoldDB" id="A0AAN8Q767"/>
<name>A0AAN8Q767_9TELE</name>
<evidence type="ECO:0000313" key="2">
    <source>
        <dbReference type="EMBL" id="KAK6293884.1"/>
    </source>
</evidence>
<accession>A0AAN8Q767</accession>
<sequence>MHHKVGCQPPYKVQRRRRTLKEERTRKSRGLPFYMCISGRQAGRQAGGQAGRRTDGQTCRKSVSMSYLLRVIVWCAWCPVCVEGDGGSV</sequence>